<proteinExistence type="predicted"/>
<organism evidence="1 2">
    <name type="scientific">Psychroflexus halocasei</name>
    <dbReference type="NCBI Taxonomy" id="908615"/>
    <lineage>
        <taxon>Bacteria</taxon>
        <taxon>Pseudomonadati</taxon>
        <taxon>Bacteroidota</taxon>
        <taxon>Flavobacteriia</taxon>
        <taxon>Flavobacteriales</taxon>
        <taxon>Flavobacteriaceae</taxon>
        <taxon>Psychroflexus</taxon>
    </lineage>
</organism>
<evidence type="ECO:0000313" key="1">
    <source>
        <dbReference type="EMBL" id="SEA15990.1"/>
    </source>
</evidence>
<reference evidence="1 2" key="1">
    <citation type="submission" date="2016-10" db="EMBL/GenBank/DDBJ databases">
        <authorList>
            <person name="de Groot N.N."/>
        </authorList>
    </citation>
    <scope>NUCLEOTIDE SEQUENCE [LARGE SCALE GENOMIC DNA]</scope>
    <source>
        <strain evidence="1 2">DSM 23581</strain>
    </source>
</reference>
<evidence type="ECO:0000313" key="2">
    <source>
        <dbReference type="Proteomes" id="UP000198820"/>
    </source>
</evidence>
<dbReference type="STRING" id="908615.SAMN05421540_103285"/>
<protein>
    <submittedName>
        <fullName evidence="1">Uncharacterized protein</fullName>
    </submittedName>
</protein>
<dbReference type="EMBL" id="FNQF01000003">
    <property type="protein sequence ID" value="SEA15990.1"/>
    <property type="molecule type" value="Genomic_DNA"/>
</dbReference>
<accession>A0A1H3YX29</accession>
<dbReference type="AlphaFoldDB" id="A0A1H3YX29"/>
<sequence length="29" mass="3420">MMKIILLESLRILNKFENASPPLQQIIYC</sequence>
<gene>
    <name evidence="1" type="ORF">SAMN05421540_103285</name>
</gene>
<dbReference type="Proteomes" id="UP000198820">
    <property type="component" value="Unassembled WGS sequence"/>
</dbReference>
<keyword evidence="2" id="KW-1185">Reference proteome</keyword>
<name>A0A1H3YX29_9FLAO</name>